<proteinExistence type="predicted"/>
<dbReference type="EMBL" id="JBFXLU010000088">
    <property type="protein sequence ID" value="KAL2843683.1"/>
    <property type="molecule type" value="Genomic_DNA"/>
</dbReference>
<evidence type="ECO:0000313" key="2">
    <source>
        <dbReference type="EMBL" id="KAL2843683.1"/>
    </source>
</evidence>
<sequence>MSIPKTGSFNPPSHILYVYVYMLHVLPSYTTERVKSNPYQDPFTWFRFSLLNLTLVYVDDDHVKNKAYSHKIYIAMGQVGLALLCVALALVDGIHVIRRNNKTTPWLVS</sequence>
<reference evidence="2 3" key="1">
    <citation type="submission" date="2024-07" db="EMBL/GenBank/DDBJ databases">
        <title>Section-level genome sequencing and comparative genomics of Aspergillus sections Usti and Cavernicolus.</title>
        <authorList>
            <consortium name="Lawrence Berkeley National Laboratory"/>
            <person name="Nybo J.L."/>
            <person name="Vesth T.C."/>
            <person name="Theobald S."/>
            <person name="Frisvad J.C."/>
            <person name="Larsen T.O."/>
            <person name="Kjaerboelling I."/>
            <person name="Rothschild-Mancinelli K."/>
            <person name="Lyhne E.K."/>
            <person name="Kogle M.E."/>
            <person name="Barry K."/>
            <person name="Clum A."/>
            <person name="Na H."/>
            <person name="Ledsgaard L."/>
            <person name="Lin J."/>
            <person name="Lipzen A."/>
            <person name="Kuo A."/>
            <person name="Riley R."/>
            <person name="Mondo S."/>
            <person name="Labutti K."/>
            <person name="Haridas S."/>
            <person name="Pangalinan J."/>
            <person name="Salamov A.A."/>
            <person name="Simmons B.A."/>
            <person name="Magnuson J.K."/>
            <person name="Chen J."/>
            <person name="Drula E."/>
            <person name="Henrissat B."/>
            <person name="Wiebenga A."/>
            <person name="Lubbers R.J."/>
            <person name="Gomes A.C."/>
            <person name="Makela M.R."/>
            <person name="Stajich J."/>
            <person name="Grigoriev I.V."/>
            <person name="Mortensen U.H."/>
            <person name="De Vries R.P."/>
            <person name="Baker S.E."/>
            <person name="Andersen M.R."/>
        </authorList>
    </citation>
    <scope>NUCLEOTIDE SEQUENCE [LARGE SCALE GENOMIC DNA]</scope>
    <source>
        <strain evidence="2 3">CBS 123904</strain>
    </source>
</reference>
<feature type="transmembrane region" description="Helical" evidence="1">
    <location>
        <begin position="72"/>
        <end position="91"/>
    </location>
</feature>
<dbReference type="Proteomes" id="UP001610446">
    <property type="component" value="Unassembled WGS sequence"/>
</dbReference>
<name>A0ABR4JUG4_9EURO</name>
<gene>
    <name evidence="2" type="ORF">BJY01DRAFT_192906</name>
</gene>
<accession>A0ABR4JUG4</accession>
<evidence type="ECO:0000256" key="1">
    <source>
        <dbReference type="SAM" id="Phobius"/>
    </source>
</evidence>
<protein>
    <submittedName>
        <fullName evidence="2">Uncharacterized protein</fullName>
    </submittedName>
</protein>
<organism evidence="2 3">
    <name type="scientific">Aspergillus pseudoustus</name>
    <dbReference type="NCBI Taxonomy" id="1810923"/>
    <lineage>
        <taxon>Eukaryota</taxon>
        <taxon>Fungi</taxon>
        <taxon>Dikarya</taxon>
        <taxon>Ascomycota</taxon>
        <taxon>Pezizomycotina</taxon>
        <taxon>Eurotiomycetes</taxon>
        <taxon>Eurotiomycetidae</taxon>
        <taxon>Eurotiales</taxon>
        <taxon>Aspergillaceae</taxon>
        <taxon>Aspergillus</taxon>
        <taxon>Aspergillus subgen. Nidulantes</taxon>
    </lineage>
</organism>
<keyword evidence="1" id="KW-0812">Transmembrane</keyword>
<comment type="caution">
    <text evidence="2">The sequence shown here is derived from an EMBL/GenBank/DDBJ whole genome shotgun (WGS) entry which is preliminary data.</text>
</comment>
<evidence type="ECO:0000313" key="3">
    <source>
        <dbReference type="Proteomes" id="UP001610446"/>
    </source>
</evidence>
<keyword evidence="1" id="KW-0472">Membrane</keyword>
<keyword evidence="1" id="KW-1133">Transmembrane helix</keyword>
<keyword evidence="3" id="KW-1185">Reference proteome</keyword>